<dbReference type="OrthoDB" id="9785326at2"/>
<dbReference type="PANTHER" id="PTHR30035:SF3">
    <property type="entry name" value="INTERMEMBRANE PHOSPHOLIPID TRANSPORT SYSTEM LIPOPROTEIN MLAA"/>
    <property type="match status" value="1"/>
</dbReference>
<dbReference type="PANTHER" id="PTHR30035">
    <property type="entry name" value="LIPOPROTEIN VACJ-RELATED"/>
    <property type="match status" value="1"/>
</dbReference>
<sequence>MINGSFRQVFLSLICSLLMSIASANEGNETLSKMPTSPLDTLDFSNNTNPVVFERSSLQALAINDPWEAMNRRIYHFNQRADEYVLLPMVKGYRFLLPSFIRTGIHNVFSNLSDVSNLLNSILQLKPARAAHTTGRLLLNTTVGLAGIFDPASALGLTQQREDFGQTLGFYGVQAGPYVMLPLLGPSNMRDAGGRAIDISAGTQINYINNADIKAKYPALFGVEVVDERANTAYAYGSLNTPFEYEKLRYVFQKSRELQISD</sequence>
<evidence type="ECO:0000256" key="3">
    <source>
        <dbReference type="SAM" id="SignalP"/>
    </source>
</evidence>
<accession>A0A3E0H165</accession>
<feature type="signal peptide" evidence="3">
    <location>
        <begin position="1"/>
        <end position="24"/>
    </location>
</feature>
<evidence type="ECO:0000256" key="1">
    <source>
        <dbReference type="ARBA" id="ARBA00010634"/>
    </source>
</evidence>
<comment type="similarity">
    <text evidence="1">Belongs to the MlaA family.</text>
</comment>
<dbReference type="EMBL" id="QUNR01000004">
    <property type="protein sequence ID" value="REH36842.1"/>
    <property type="molecule type" value="Genomic_DNA"/>
</dbReference>
<evidence type="ECO:0000313" key="4">
    <source>
        <dbReference type="EMBL" id="REH36842.1"/>
    </source>
</evidence>
<dbReference type="Pfam" id="PF04333">
    <property type="entry name" value="MlaA"/>
    <property type="match status" value="1"/>
</dbReference>
<keyword evidence="2 3" id="KW-0732">Signal</keyword>
<comment type="caution">
    <text evidence="4">The sequence shown here is derived from an EMBL/GenBank/DDBJ whole genome shotgun (WGS) entry which is preliminary data.</text>
</comment>
<keyword evidence="4" id="KW-0449">Lipoprotein</keyword>
<dbReference type="Proteomes" id="UP000256774">
    <property type="component" value="Unassembled WGS sequence"/>
</dbReference>
<evidence type="ECO:0000313" key="5">
    <source>
        <dbReference type="Proteomes" id="UP000256774"/>
    </source>
</evidence>
<gene>
    <name evidence="4" type="ORF">DFR26_1982</name>
</gene>
<protein>
    <submittedName>
        <fullName evidence="4">Phospholipid-binding lipoprotein MlaA</fullName>
    </submittedName>
</protein>
<dbReference type="RefSeq" id="WP_116208788.1">
    <property type="nucleotide sequence ID" value="NZ_QUNR01000004.1"/>
</dbReference>
<dbReference type="GO" id="GO:0120010">
    <property type="term" value="P:intermembrane phospholipid transfer"/>
    <property type="evidence" value="ECO:0007669"/>
    <property type="project" value="TreeGrafter"/>
</dbReference>
<proteinExistence type="inferred from homology"/>
<organism evidence="4 5">
    <name type="scientific">Paraperlucidibaca baekdonensis</name>
    <dbReference type="NCBI Taxonomy" id="748120"/>
    <lineage>
        <taxon>Bacteria</taxon>
        <taxon>Pseudomonadati</taxon>
        <taxon>Pseudomonadota</taxon>
        <taxon>Gammaproteobacteria</taxon>
        <taxon>Moraxellales</taxon>
        <taxon>Moraxellaceae</taxon>
        <taxon>Paraperlucidibaca</taxon>
    </lineage>
</organism>
<dbReference type="GO" id="GO:0016020">
    <property type="term" value="C:membrane"/>
    <property type="evidence" value="ECO:0007669"/>
    <property type="project" value="InterPro"/>
</dbReference>
<name>A0A3E0H165_9GAMM</name>
<keyword evidence="5" id="KW-1185">Reference proteome</keyword>
<feature type="chain" id="PRO_5017722088" evidence="3">
    <location>
        <begin position="25"/>
        <end position="262"/>
    </location>
</feature>
<dbReference type="InterPro" id="IPR007428">
    <property type="entry name" value="MlaA"/>
</dbReference>
<dbReference type="PRINTS" id="PR01805">
    <property type="entry name" value="VACJLIPOPROT"/>
</dbReference>
<evidence type="ECO:0000256" key="2">
    <source>
        <dbReference type="ARBA" id="ARBA00022729"/>
    </source>
</evidence>
<reference evidence="4 5" key="1">
    <citation type="submission" date="2018-08" db="EMBL/GenBank/DDBJ databases">
        <title>Genomic Encyclopedia of Type Strains, Phase IV (KMG-IV): sequencing the most valuable type-strain genomes for metagenomic binning, comparative biology and taxonomic classification.</title>
        <authorList>
            <person name="Goeker M."/>
        </authorList>
    </citation>
    <scope>NUCLEOTIDE SEQUENCE [LARGE SCALE GENOMIC DNA]</scope>
    <source>
        <strain evidence="4 5">DSM 26022</strain>
    </source>
</reference>
<dbReference type="AlphaFoldDB" id="A0A3E0H165"/>